<feature type="compositionally biased region" description="Basic and acidic residues" evidence="1">
    <location>
        <begin position="547"/>
        <end position="566"/>
    </location>
</feature>
<dbReference type="EMBL" id="NWUJ01000004">
    <property type="protein sequence ID" value="PFH35847.1"/>
    <property type="molecule type" value="Genomic_DNA"/>
</dbReference>
<dbReference type="KEGG" id="bbes:BESB_054980"/>
<feature type="compositionally biased region" description="Low complexity" evidence="1">
    <location>
        <begin position="67"/>
        <end position="84"/>
    </location>
</feature>
<dbReference type="OrthoDB" id="332611at2759"/>
<dbReference type="RefSeq" id="XP_029219856.1">
    <property type="nucleotide sequence ID" value="XM_029363933.1"/>
</dbReference>
<feature type="compositionally biased region" description="Basic and acidic residues" evidence="1">
    <location>
        <begin position="438"/>
        <end position="466"/>
    </location>
</feature>
<feature type="compositionally biased region" description="Basic and acidic residues" evidence="1">
    <location>
        <begin position="524"/>
        <end position="537"/>
    </location>
</feature>
<feature type="region of interest" description="Disordered" evidence="1">
    <location>
        <begin position="14"/>
        <end position="49"/>
    </location>
</feature>
<dbReference type="STRING" id="94643.A0A2A9MJS1"/>
<feature type="compositionally biased region" description="Low complexity" evidence="1">
    <location>
        <begin position="371"/>
        <end position="384"/>
    </location>
</feature>
<feature type="region of interest" description="Disordered" evidence="1">
    <location>
        <begin position="67"/>
        <end position="94"/>
    </location>
</feature>
<accession>A0A2A9MJS1</accession>
<keyword evidence="3" id="KW-1185">Reference proteome</keyword>
<sequence>MSCFCFRLPFSRRKKGGEDAKSEKNAAGSQPGQDSSRQVKPPPLAQGDTTRTLFSATSTLRQGQLQGPALLATPPGGTAGASAGRQTSPGSLPSAFMRTATEFSGARGPTGRFTPTIPCSQSVASATKVLPKSAKVVFSRLTDVPVNREGDAVEDRTFFCSVYFDDEAMTKAIDSPSRVTQPAEGFYSGIKHYAVPLNNQSIVLQVPSGTQYTGVDPLTGEERTPPSGFRVALTEQLASGNQIYKGSTPLLRFEDMRLTQMSRWPLVNPVFRQGAGSVYLRCEFTYEGDPPREEPGAAALKKMETAPHPYRPLASISAPRRQGRVLASASACPLSDGPLCRERAPSFPSPSPPSLARTGATSPSSQTQAALSPSTPRSDASSPAAPLPRPANLPPLRSTPRPVLSPERPQDRSAGRQTPREASANGGNAVAAVPISLEPERAEREEETIRSDSEDKAEEKHVKREEEEVSPEANERREDMDQREEAREGGAGARDLASSPSLPSKQTDREQESQQAHGIPTPRAHRDTERSRKQDGKQKKKKRKTEKRHDDDDKEQEQGSRDDSEKKRKKKKKKESKDDESRRHRRNKDDDESDSDGEQPMKDKKKCDKDGKKDQKKGKNHSKEREDS</sequence>
<name>A0A2A9MJS1_BESBE</name>
<organism evidence="2 3">
    <name type="scientific">Besnoitia besnoiti</name>
    <name type="common">Apicomplexan protozoan</name>
    <dbReference type="NCBI Taxonomy" id="94643"/>
    <lineage>
        <taxon>Eukaryota</taxon>
        <taxon>Sar</taxon>
        <taxon>Alveolata</taxon>
        <taxon>Apicomplexa</taxon>
        <taxon>Conoidasida</taxon>
        <taxon>Coccidia</taxon>
        <taxon>Eucoccidiorida</taxon>
        <taxon>Eimeriorina</taxon>
        <taxon>Sarcocystidae</taxon>
        <taxon>Besnoitia</taxon>
    </lineage>
</organism>
<proteinExistence type="predicted"/>
<reference evidence="2 3" key="1">
    <citation type="submission" date="2017-09" db="EMBL/GenBank/DDBJ databases">
        <title>Genome sequencing of Besnoitia besnoiti strain Bb-Ger1.</title>
        <authorList>
            <person name="Schares G."/>
            <person name="Venepally P."/>
            <person name="Lorenzi H.A."/>
        </authorList>
    </citation>
    <scope>NUCLEOTIDE SEQUENCE [LARGE SCALE GENOMIC DNA]</scope>
    <source>
        <strain evidence="2 3">Bb-Ger1</strain>
    </source>
</reference>
<dbReference type="AlphaFoldDB" id="A0A2A9MJS1"/>
<evidence type="ECO:0000313" key="2">
    <source>
        <dbReference type="EMBL" id="PFH35847.1"/>
    </source>
</evidence>
<feature type="region of interest" description="Disordered" evidence="1">
    <location>
        <begin position="327"/>
        <end position="628"/>
    </location>
</feature>
<evidence type="ECO:0000256" key="1">
    <source>
        <dbReference type="SAM" id="MobiDB-lite"/>
    </source>
</evidence>
<dbReference type="VEuPathDB" id="ToxoDB:BESB_054980"/>
<dbReference type="Proteomes" id="UP000224006">
    <property type="component" value="Chromosome IV"/>
</dbReference>
<feature type="compositionally biased region" description="Low complexity" evidence="1">
    <location>
        <begin position="424"/>
        <end position="433"/>
    </location>
</feature>
<feature type="compositionally biased region" description="Basic and acidic residues" evidence="1">
    <location>
        <begin position="473"/>
        <end position="488"/>
    </location>
</feature>
<gene>
    <name evidence="2" type="ORF">BESB_054980</name>
</gene>
<dbReference type="GeneID" id="40310427"/>
<feature type="compositionally biased region" description="Polar residues" evidence="1">
    <location>
        <begin position="27"/>
        <end position="38"/>
    </location>
</feature>
<protein>
    <submittedName>
        <fullName evidence="2">Uncharacterized protein</fullName>
    </submittedName>
</protein>
<feature type="compositionally biased region" description="Basic and acidic residues" evidence="1">
    <location>
        <begin position="599"/>
        <end position="613"/>
    </location>
</feature>
<evidence type="ECO:0000313" key="3">
    <source>
        <dbReference type="Proteomes" id="UP000224006"/>
    </source>
</evidence>
<feature type="compositionally biased region" description="Polar residues" evidence="1">
    <location>
        <begin position="359"/>
        <end position="370"/>
    </location>
</feature>
<comment type="caution">
    <text evidence="2">The sequence shown here is derived from an EMBL/GenBank/DDBJ whole genome shotgun (WGS) entry which is preliminary data.</text>
</comment>